<dbReference type="AlphaFoldDB" id="A0A3N4LSD1"/>
<sequence length="177" mass="20295">MSGEFSFRGNGNDVGSGRARSKNLSVPKAKAKALIEGFIDFRELAQSDLEFEHLPPTPVDQIPLRLMAEFWLSQDIWLDEDLITEELAYELDINYPFKKIFETSQAILSVIPEGTQIYEGDCLWNFYIRLFPEDAFVEAMDTDQADNEDGMQKAFEDQSGAYVKTEEVIEEYLTQEQ</sequence>
<dbReference type="InParanoid" id="A0A3N4LSD1"/>
<gene>
    <name evidence="2" type="ORF">L211DRAFT_874086</name>
</gene>
<organism evidence="2 3">
    <name type="scientific">Terfezia boudieri ATCC MYA-4762</name>
    <dbReference type="NCBI Taxonomy" id="1051890"/>
    <lineage>
        <taxon>Eukaryota</taxon>
        <taxon>Fungi</taxon>
        <taxon>Dikarya</taxon>
        <taxon>Ascomycota</taxon>
        <taxon>Pezizomycotina</taxon>
        <taxon>Pezizomycetes</taxon>
        <taxon>Pezizales</taxon>
        <taxon>Pezizaceae</taxon>
        <taxon>Terfezia</taxon>
    </lineage>
</organism>
<evidence type="ECO:0000256" key="1">
    <source>
        <dbReference type="SAM" id="MobiDB-lite"/>
    </source>
</evidence>
<reference evidence="2 3" key="1">
    <citation type="journal article" date="2018" name="Nat. Ecol. Evol.">
        <title>Pezizomycetes genomes reveal the molecular basis of ectomycorrhizal truffle lifestyle.</title>
        <authorList>
            <person name="Murat C."/>
            <person name="Payen T."/>
            <person name="Noel B."/>
            <person name="Kuo A."/>
            <person name="Morin E."/>
            <person name="Chen J."/>
            <person name="Kohler A."/>
            <person name="Krizsan K."/>
            <person name="Balestrini R."/>
            <person name="Da Silva C."/>
            <person name="Montanini B."/>
            <person name="Hainaut M."/>
            <person name="Levati E."/>
            <person name="Barry K.W."/>
            <person name="Belfiori B."/>
            <person name="Cichocki N."/>
            <person name="Clum A."/>
            <person name="Dockter R.B."/>
            <person name="Fauchery L."/>
            <person name="Guy J."/>
            <person name="Iotti M."/>
            <person name="Le Tacon F."/>
            <person name="Lindquist E.A."/>
            <person name="Lipzen A."/>
            <person name="Malagnac F."/>
            <person name="Mello A."/>
            <person name="Molinier V."/>
            <person name="Miyauchi S."/>
            <person name="Poulain J."/>
            <person name="Riccioni C."/>
            <person name="Rubini A."/>
            <person name="Sitrit Y."/>
            <person name="Splivallo R."/>
            <person name="Traeger S."/>
            <person name="Wang M."/>
            <person name="Zifcakova L."/>
            <person name="Wipf D."/>
            <person name="Zambonelli A."/>
            <person name="Paolocci F."/>
            <person name="Nowrousian M."/>
            <person name="Ottonello S."/>
            <person name="Baldrian P."/>
            <person name="Spatafora J.W."/>
            <person name="Henrissat B."/>
            <person name="Nagy L.G."/>
            <person name="Aury J.M."/>
            <person name="Wincker P."/>
            <person name="Grigoriev I.V."/>
            <person name="Bonfante P."/>
            <person name="Martin F.M."/>
        </authorList>
    </citation>
    <scope>NUCLEOTIDE SEQUENCE [LARGE SCALE GENOMIC DNA]</scope>
    <source>
        <strain evidence="2 3">ATCC MYA-4762</strain>
    </source>
</reference>
<dbReference type="Proteomes" id="UP000267821">
    <property type="component" value="Unassembled WGS sequence"/>
</dbReference>
<name>A0A3N4LSD1_9PEZI</name>
<protein>
    <submittedName>
        <fullName evidence="2">Uncharacterized protein</fullName>
    </submittedName>
</protein>
<proteinExistence type="predicted"/>
<evidence type="ECO:0000313" key="2">
    <source>
        <dbReference type="EMBL" id="RPB25814.1"/>
    </source>
</evidence>
<keyword evidence="3" id="KW-1185">Reference proteome</keyword>
<dbReference type="EMBL" id="ML121536">
    <property type="protein sequence ID" value="RPB25814.1"/>
    <property type="molecule type" value="Genomic_DNA"/>
</dbReference>
<accession>A0A3N4LSD1</accession>
<evidence type="ECO:0000313" key="3">
    <source>
        <dbReference type="Proteomes" id="UP000267821"/>
    </source>
</evidence>
<feature type="region of interest" description="Disordered" evidence="1">
    <location>
        <begin position="1"/>
        <end position="20"/>
    </location>
</feature>